<evidence type="ECO:0000313" key="6">
    <source>
        <dbReference type="EMBL" id="SEJ60344.1"/>
    </source>
</evidence>
<comment type="caution">
    <text evidence="6">The sequence shown here is derived from an EMBL/GenBank/DDBJ whole genome shotgun (WGS) entry which is preliminary data.</text>
</comment>
<dbReference type="Pfam" id="PF00356">
    <property type="entry name" value="LacI"/>
    <property type="match status" value="1"/>
</dbReference>
<dbReference type="AlphaFoldDB" id="A0A1A5X3V3"/>
<organism evidence="6 7">
    <name type="scientific">Paraburkholderia tropica</name>
    <dbReference type="NCBI Taxonomy" id="92647"/>
    <lineage>
        <taxon>Bacteria</taxon>
        <taxon>Pseudomonadati</taxon>
        <taxon>Pseudomonadota</taxon>
        <taxon>Betaproteobacteria</taxon>
        <taxon>Burkholderiales</taxon>
        <taxon>Burkholderiaceae</taxon>
        <taxon>Paraburkholderia</taxon>
    </lineage>
</organism>
<gene>
    <name evidence="5" type="ORF">C7400_105207</name>
    <name evidence="6" type="ORF">SAMN05216550_106206</name>
</gene>
<reference evidence="6 7" key="1">
    <citation type="submission" date="2016-10" db="EMBL/GenBank/DDBJ databases">
        <authorList>
            <person name="Varghese N."/>
            <person name="Submissions S."/>
        </authorList>
    </citation>
    <scope>NUCLEOTIDE SEQUENCE [LARGE SCALE GENOMIC DNA]</scope>
    <source>
        <strain evidence="6 7">LMG 22274</strain>
    </source>
</reference>
<dbReference type="Proteomes" id="UP000247515">
    <property type="component" value="Unassembled WGS sequence"/>
</dbReference>
<dbReference type="PANTHER" id="PTHR30146:SF33">
    <property type="entry name" value="TRANSCRIPTIONAL REGULATOR"/>
    <property type="match status" value="1"/>
</dbReference>
<dbReference type="SUPFAM" id="SSF47413">
    <property type="entry name" value="lambda repressor-like DNA-binding domains"/>
    <property type="match status" value="1"/>
</dbReference>
<dbReference type="GO" id="GO:0000976">
    <property type="term" value="F:transcription cis-regulatory region binding"/>
    <property type="evidence" value="ECO:0007669"/>
    <property type="project" value="TreeGrafter"/>
</dbReference>
<protein>
    <submittedName>
        <fullName evidence="5">LacI family transcriptional regulator</fullName>
    </submittedName>
    <submittedName>
        <fullName evidence="6">Transcriptional regulator, LacI family</fullName>
    </submittedName>
</protein>
<feature type="domain" description="HTH lacI-type" evidence="4">
    <location>
        <begin position="9"/>
        <end position="63"/>
    </location>
</feature>
<dbReference type="CDD" id="cd01392">
    <property type="entry name" value="HTH_LacI"/>
    <property type="match status" value="1"/>
</dbReference>
<dbReference type="EMBL" id="FNZM01000006">
    <property type="protein sequence ID" value="SEJ60344.1"/>
    <property type="molecule type" value="Genomic_DNA"/>
</dbReference>
<dbReference type="PANTHER" id="PTHR30146">
    <property type="entry name" value="LACI-RELATED TRANSCRIPTIONAL REPRESSOR"/>
    <property type="match status" value="1"/>
</dbReference>
<dbReference type="Gene3D" id="3.40.50.2300">
    <property type="match status" value="2"/>
</dbReference>
<keyword evidence="2" id="KW-0238">DNA-binding</keyword>
<dbReference type="PROSITE" id="PS50932">
    <property type="entry name" value="HTH_LACI_2"/>
    <property type="match status" value="1"/>
</dbReference>
<evidence type="ECO:0000313" key="7">
    <source>
        <dbReference type="Proteomes" id="UP000183529"/>
    </source>
</evidence>
<dbReference type="Proteomes" id="UP000183529">
    <property type="component" value="Unassembled WGS sequence"/>
</dbReference>
<dbReference type="RefSeq" id="WP_065063871.1">
    <property type="nucleotide sequence ID" value="NZ_CADFGN010000006.1"/>
</dbReference>
<name>A0A1A5X3V3_9BURK</name>
<dbReference type="InterPro" id="IPR000843">
    <property type="entry name" value="HTH_LacI"/>
</dbReference>
<sequence>MTKSDPPRPTLEDVAKLAGVSLGSASRALSVPDQVKPKTLALVKRAVEQLGYVSNGAARALASRKTHTIGAIYPTMYNPAFVDSLQTLQQTLWGLNYQVVLAIHEYKPEREYDVVRAVVERGVDGVVLVGTSHEDRVFDLMRQRRIPLVLTWQIGESRYGECIGFDNRQATYDMTREVLARGHERIAVVCGTRANNPRAVQRVAGTADAMREAGFELTEDCVIEEPFSLEGGRDAVRRLAAMAQRPTALICHTDLQAIGAMYECGVLGLRVPEDLSITGMDDIELAALMNPPLTTIRVPTKEIGVLAARRIVGMAEQRKFDDPATVACEIVLRESLGKAPARPAPSRKRAARKA</sequence>
<proteinExistence type="predicted"/>
<evidence type="ECO:0000256" key="3">
    <source>
        <dbReference type="ARBA" id="ARBA00023163"/>
    </source>
</evidence>
<dbReference type="OrthoDB" id="8770688at2"/>
<evidence type="ECO:0000256" key="1">
    <source>
        <dbReference type="ARBA" id="ARBA00023015"/>
    </source>
</evidence>
<evidence type="ECO:0000256" key="2">
    <source>
        <dbReference type="ARBA" id="ARBA00023125"/>
    </source>
</evidence>
<dbReference type="Pfam" id="PF13377">
    <property type="entry name" value="Peripla_BP_3"/>
    <property type="match status" value="1"/>
</dbReference>
<keyword evidence="8" id="KW-1185">Reference proteome</keyword>
<dbReference type="InterPro" id="IPR010982">
    <property type="entry name" value="Lambda_DNA-bd_dom_sf"/>
</dbReference>
<dbReference type="Gene3D" id="1.10.260.40">
    <property type="entry name" value="lambda repressor-like DNA-binding domains"/>
    <property type="match status" value="1"/>
</dbReference>
<keyword evidence="1" id="KW-0805">Transcription regulation</keyword>
<dbReference type="SUPFAM" id="SSF53822">
    <property type="entry name" value="Periplasmic binding protein-like I"/>
    <property type="match status" value="1"/>
</dbReference>
<evidence type="ECO:0000259" key="4">
    <source>
        <dbReference type="PROSITE" id="PS50932"/>
    </source>
</evidence>
<dbReference type="GO" id="GO:0003700">
    <property type="term" value="F:DNA-binding transcription factor activity"/>
    <property type="evidence" value="ECO:0007669"/>
    <property type="project" value="TreeGrafter"/>
</dbReference>
<dbReference type="CDD" id="cd06273">
    <property type="entry name" value="PBP1_LacI-like"/>
    <property type="match status" value="1"/>
</dbReference>
<dbReference type="SMART" id="SM00354">
    <property type="entry name" value="HTH_LACI"/>
    <property type="match status" value="1"/>
</dbReference>
<reference evidence="5 8" key="2">
    <citation type="submission" date="2018-05" db="EMBL/GenBank/DDBJ databases">
        <title>Genomic Encyclopedia of Type Strains, Phase IV (KMG-V): Genome sequencing to study the core and pangenomes of soil and plant-associated prokaryotes.</title>
        <authorList>
            <person name="Whitman W."/>
        </authorList>
    </citation>
    <scope>NUCLEOTIDE SEQUENCE [LARGE SCALE GENOMIC DNA]</scope>
    <source>
        <strain evidence="5 8">SIr-6563</strain>
    </source>
</reference>
<dbReference type="InterPro" id="IPR028082">
    <property type="entry name" value="Peripla_BP_I"/>
</dbReference>
<dbReference type="InterPro" id="IPR046335">
    <property type="entry name" value="LacI/GalR-like_sensor"/>
</dbReference>
<evidence type="ECO:0000313" key="5">
    <source>
        <dbReference type="EMBL" id="PXX18145.1"/>
    </source>
</evidence>
<dbReference type="EMBL" id="QJJV01000005">
    <property type="protein sequence ID" value="PXX18145.1"/>
    <property type="molecule type" value="Genomic_DNA"/>
</dbReference>
<keyword evidence="3" id="KW-0804">Transcription</keyword>
<accession>A0A1A5X3V3</accession>
<evidence type="ECO:0000313" key="8">
    <source>
        <dbReference type="Proteomes" id="UP000247515"/>
    </source>
</evidence>